<dbReference type="EMBL" id="DRZI01000237">
    <property type="protein sequence ID" value="HHP82123.1"/>
    <property type="molecule type" value="Genomic_DNA"/>
</dbReference>
<dbReference type="GO" id="GO:0006487">
    <property type="term" value="P:protein N-linked glycosylation"/>
    <property type="evidence" value="ECO:0007669"/>
    <property type="project" value="TreeGrafter"/>
</dbReference>
<dbReference type="PANTHER" id="PTHR10937">
    <property type="entry name" value="GLUCOSAMINE--FRUCTOSE-6-PHOSPHATE AMINOTRANSFERASE, ISOMERIZING"/>
    <property type="match status" value="1"/>
</dbReference>
<dbReference type="GO" id="GO:0097367">
    <property type="term" value="F:carbohydrate derivative binding"/>
    <property type="evidence" value="ECO:0007669"/>
    <property type="project" value="InterPro"/>
</dbReference>
<protein>
    <submittedName>
        <fullName evidence="4">SIS domain-containing protein</fullName>
    </submittedName>
</protein>
<accession>A0A7C5YYR8</accession>
<sequence>MPCSRCGEKTLSDIIETPKSIDIVGKNIADIKDVAESIVDRRCSCFYFTGCGSSYYSAMLMSFPLQVEGIEVYAIPSSEIIMYYGSRLSRNCCLVSVSRSGETSETLEAMRIGKEKGTYNVIITINEKGAGREYADRYLYIDVGIERGIVMTKSFYSMTLTGLILTSNIIDIILGNKYNMVLYLDRLKEHAIKIIKEKENIFNLGNSYVKKNINRFIFLGSGPSYPIALEGSLKLKESSYIATEAMYALEFRHGPIATVGENQLIIVINQEGKSYSYVYRLYNDLRAMNSYILRLSNRDVDENTILLSKTGFEELDALSAILPLQLMAYSYATALGLDIDSPRNLVRVVKYY</sequence>
<dbReference type="PANTHER" id="PTHR10937:SF0">
    <property type="entry name" value="GLUTAMINE--FRUCTOSE-6-PHOSPHATE TRANSAMINASE (ISOMERIZING)"/>
    <property type="match status" value="1"/>
</dbReference>
<dbReference type="GO" id="GO:0006002">
    <property type="term" value="P:fructose 6-phosphate metabolic process"/>
    <property type="evidence" value="ECO:0007669"/>
    <property type="project" value="TreeGrafter"/>
</dbReference>
<dbReference type="CDD" id="cd05009">
    <property type="entry name" value="SIS_GlmS_GlmD_2"/>
    <property type="match status" value="1"/>
</dbReference>
<gene>
    <name evidence="4" type="ORF">ENL47_03330</name>
    <name evidence="3" type="ORF">ENM84_05605</name>
</gene>
<keyword evidence="1" id="KW-0677">Repeat</keyword>
<dbReference type="Gene3D" id="3.40.50.10490">
    <property type="entry name" value="Glucose-6-phosphate isomerase like protein, domain 1"/>
    <property type="match status" value="2"/>
</dbReference>
<feature type="domain" description="SIS" evidence="2">
    <location>
        <begin position="34"/>
        <end position="180"/>
    </location>
</feature>
<organism evidence="4">
    <name type="scientific">Ignisphaera aggregans</name>
    <dbReference type="NCBI Taxonomy" id="334771"/>
    <lineage>
        <taxon>Archaea</taxon>
        <taxon>Thermoproteota</taxon>
        <taxon>Thermoprotei</taxon>
        <taxon>Desulfurococcales</taxon>
        <taxon>Desulfurococcaceae</taxon>
        <taxon>Ignisphaera</taxon>
    </lineage>
</organism>
<proteinExistence type="predicted"/>
<evidence type="ECO:0000256" key="1">
    <source>
        <dbReference type="ARBA" id="ARBA00022737"/>
    </source>
</evidence>
<evidence type="ECO:0000313" key="3">
    <source>
        <dbReference type="EMBL" id="HHP82123.1"/>
    </source>
</evidence>
<dbReference type="CDD" id="cd05008">
    <property type="entry name" value="SIS_GlmS_GlmD_1"/>
    <property type="match status" value="1"/>
</dbReference>
<dbReference type="InterPro" id="IPR046348">
    <property type="entry name" value="SIS_dom_sf"/>
</dbReference>
<reference evidence="4" key="1">
    <citation type="journal article" date="2020" name="mSystems">
        <title>Genome- and Community-Level Interaction Insights into Carbon Utilization and Element Cycling Functions of Hydrothermarchaeota in Hydrothermal Sediment.</title>
        <authorList>
            <person name="Zhou Z."/>
            <person name="Liu Y."/>
            <person name="Xu W."/>
            <person name="Pan J."/>
            <person name="Luo Z.H."/>
            <person name="Li M."/>
        </authorList>
    </citation>
    <scope>NUCLEOTIDE SEQUENCE [LARGE SCALE GENOMIC DNA]</scope>
    <source>
        <strain evidence="4">SpSt-1</strain>
        <strain evidence="3">SpSt-1121</strain>
    </source>
</reference>
<evidence type="ECO:0000313" key="4">
    <source>
        <dbReference type="EMBL" id="HHR95858.1"/>
    </source>
</evidence>
<dbReference type="PROSITE" id="PS51464">
    <property type="entry name" value="SIS"/>
    <property type="match status" value="2"/>
</dbReference>
<dbReference type="GO" id="GO:0004360">
    <property type="term" value="F:glutamine-fructose-6-phosphate transaminase (isomerizing) activity"/>
    <property type="evidence" value="ECO:0007669"/>
    <property type="project" value="TreeGrafter"/>
</dbReference>
<dbReference type="AlphaFoldDB" id="A0A7C5YYR8"/>
<name>A0A7C5YYR8_9CREN</name>
<dbReference type="InterPro" id="IPR035490">
    <property type="entry name" value="GlmS/FrlB_SIS"/>
</dbReference>
<dbReference type="Pfam" id="PF01380">
    <property type="entry name" value="SIS"/>
    <property type="match status" value="2"/>
</dbReference>
<feature type="domain" description="SIS" evidence="2">
    <location>
        <begin position="204"/>
        <end position="342"/>
    </location>
</feature>
<dbReference type="InterPro" id="IPR035466">
    <property type="entry name" value="GlmS/AgaS_SIS"/>
</dbReference>
<dbReference type="SUPFAM" id="SSF53697">
    <property type="entry name" value="SIS domain"/>
    <property type="match status" value="1"/>
</dbReference>
<dbReference type="InterPro" id="IPR001347">
    <property type="entry name" value="SIS_dom"/>
</dbReference>
<evidence type="ECO:0000259" key="2">
    <source>
        <dbReference type="PROSITE" id="PS51464"/>
    </source>
</evidence>
<dbReference type="EMBL" id="DRUB01000061">
    <property type="protein sequence ID" value="HHR95858.1"/>
    <property type="molecule type" value="Genomic_DNA"/>
</dbReference>
<dbReference type="GO" id="GO:0006047">
    <property type="term" value="P:UDP-N-acetylglucosamine metabolic process"/>
    <property type="evidence" value="ECO:0007669"/>
    <property type="project" value="TreeGrafter"/>
</dbReference>
<comment type="caution">
    <text evidence="4">The sequence shown here is derived from an EMBL/GenBank/DDBJ whole genome shotgun (WGS) entry which is preliminary data.</text>
</comment>